<dbReference type="SMART" id="SM00347">
    <property type="entry name" value="HTH_MARR"/>
    <property type="match status" value="1"/>
</dbReference>
<comment type="caution">
    <text evidence="3">The sequence shown here is derived from an EMBL/GenBank/DDBJ whole genome shotgun (WGS) entry which is preliminary data.</text>
</comment>
<evidence type="ECO:0000259" key="2">
    <source>
        <dbReference type="PROSITE" id="PS50995"/>
    </source>
</evidence>
<dbReference type="Pfam" id="PF12802">
    <property type="entry name" value="MarR_2"/>
    <property type="match status" value="1"/>
</dbReference>
<dbReference type="GO" id="GO:0006950">
    <property type="term" value="P:response to stress"/>
    <property type="evidence" value="ECO:0007669"/>
    <property type="project" value="TreeGrafter"/>
</dbReference>
<dbReference type="AlphaFoldDB" id="A0A1J5QJ55"/>
<gene>
    <name evidence="3" type="ORF">GALL_346850</name>
</gene>
<dbReference type="InterPro" id="IPR000835">
    <property type="entry name" value="HTH_MarR-typ"/>
</dbReference>
<dbReference type="PANTHER" id="PTHR33164">
    <property type="entry name" value="TRANSCRIPTIONAL REGULATOR, MARR FAMILY"/>
    <property type="match status" value="1"/>
</dbReference>
<dbReference type="PANTHER" id="PTHR33164:SF99">
    <property type="entry name" value="MARR FAMILY REGULATORY PROTEIN"/>
    <property type="match status" value="1"/>
</dbReference>
<dbReference type="EMBL" id="MLJW01000696">
    <property type="protein sequence ID" value="OIQ83512.1"/>
    <property type="molecule type" value="Genomic_DNA"/>
</dbReference>
<accession>A0A1J5QJ55</accession>
<evidence type="ECO:0000256" key="1">
    <source>
        <dbReference type="SAM" id="MobiDB-lite"/>
    </source>
</evidence>
<protein>
    <submittedName>
        <fullName evidence="3">MarR family protein</fullName>
    </submittedName>
</protein>
<evidence type="ECO:0000313" key="3">
    <source>
        <dbReference type="EMBL" id="OIQ83512.1"/>
    </source>
</evidence>
<name>A0A1J5QJ55_9ZZZZ</name>
<sequence>MTRGHPEPEATGASREDEEEPMTLHVVTEDRGVTDVEHVRWLTSDQQRCWRAYLEGTARLSEALGRQLETEAGLSLAEYEVLVRLSESDGRTMRMSVLADSLAHSRSRVTHTVARMEKHGLVARQTCSADGRGVNCHLTDAGFARLEAAAPGHVAQVRESLVDVLDDEQFRILGEAMAAVAAAIGH</sequence>
<dbReference type="GO" id="GO:0003700">
    <property type="term" value="F:DNA-binding transcription factor activity"/>
    <property type="evidence" value="ECO:0007669"/>
    <property type="project" value="InterPro"/>
</dbReference>
<dbReference type="InterPro" id="IPR039422">
    <property type="entry name" value="MarR/SlyA-like"/>
</dbReference>
<dbReference type="InterPro" id="IPR036390">
    <property type="entry name" value="WH_DNA-bd_sf"/>
</dbReference>
<proteinExistence type="predicted"/>
<dbReference type="InterPro" id="IPR036388">
    <property type="entry name" value="WH-like_DNA-bd_sf"/>
</dbReference>
<organism evidence="3">
    <name type="scientific">mine drainage metagenome</name>
    <dbReference type="NCBI Taxonomy" id="410659"/>
    <lineage>
        <taxon>unclassified sequences</taxon>
        <taxon>metagenomes</taxon>
        <taxon>ecological metagenomes</taxon>
    </lineage>
</organism>
<feature type="region of interest" description="Disordered" evidence="1">
    <location>
        <begin position="1"/>
        <end position="23"/>
    </location>
</feature>
<dbReference type="Gene3D" id="1.10.10.10">
    <property type="entry name" value="Winged helix-like DNA-binding domain superfamily/Winged helix DNA-binding domain"/>
    <property type="match status" value="1"/>
</dbReference>
<feature type="domain" description="HTH marR-type" evidence="2">
    <location>
        <begin position="50"/>
        <end position="182"/>
    </location>
</feature>
<dbReference type="SUPFAM" id="SSF46785">
    <property type="entry name" value="Winged helix' DNA-binding domain"/>
    <property type="match status" value="1"/>
</dbReference>
<dbReference type="PROSITE" id="PS50995">
    <property type="entry name" value="HTH_MARR_2"/>
    <property type="match status" value="1"/>
</dbReference>
<reference evidence="3" key="1">
    <citation type="submission" date="2016-10" db="EMBL/GenBank/DDBJ databases">
        <title>Sequence of Gallionella enrichment culture.</title>
        <authorList>
            <person name="Poehlein A."/>
            <person name="Muehling M."/>
            <person name="Daniel R."/>
        </authorList>
    </citation>
    <scope>NUCLEOTIDE SEQUENCE</scope>
</reference>